<proteinExistence type="predicted"/>
<dbReference type="AlphaFoldDB" id="A0ABD0LL90"/>
<protein>
    <recommendedName>
        <fullName evidence="3">Autophagy protein 5</fullName>
    </recommendedName>
</protein>
<reference evidence="1 2" key="1">
    <citation type="journal article" date="2023" name="Sci. Data">
        <title>Genome assembly of the Korean intertidal mud-creeper Batillaria attramentaria.</title>
        <authorList>
            <person name="Patra A.K."/>
            <person name="Ho P.T."/>
            <person name="Jun S."/>
            <person name="Lee S.J."/>
            <person name="Kim Y."/>
            <person name="Won Y.J."/>
        </authorList>
    </citation>
    <scope>NUCLEOTIDE SEQUENCE [LARGE SCALE GENOMIC DNA]</scope>
    <source>
        <strain evidence="1">Wonlab-2016</strain>
    </source>
</reference>
<accession>A0ABD0LL90</accession>
<comment type="caution">
    <text evidence="1">The sequence shown here is derived from an EMBL/GenBank/DDBJ whole genome shotgun (WGS) entry which is preliminary data.</text>
</comment>
<dbReference type="EMBL" id="JACVVK020000042">
    <property type="protein sequence ID" value="KAK7499749.1"/>
    <property type="molecule type" value="Genomic_DNA"/>
</dbReference>
<evidence type="ECO:0000313" key="2">
    <source>
        <dbReference type="Proteomes" id="UP001519460"/>
    </source>
</evidence>
<organism evidence="1 2">
    <name type="scientific">Batillaria attramentaria</name>
    <dbReference type="NCBI Taxonomy" id="370345"/>
    <lineage>
        <taxon>Eukaryota</taxon>
        <taxon>Metazoa</taxon>
        <taxon>Spiralia</taxon>
        <taxon>Lophotrochozoa</taxon>
        <taxon>Mollusca</taxon>
        <taxon>Gastropoda</taxon>
        <taxon>Caenogastropoda</taxon>
        <taxon>Sorbeoconcha</taxon>
        <taxon>Cerithioidea</taxon>
        <taxon>Batillariidae</taxon>
        <taxon>Batillaria</taxon>
    </lineage>
</organism>
<name>A0ABD0LL90_9CAEN</name>
<keyword evidence="2" id="KW-1185">Reference proteome</keyword>
<evidence type="ECO:0008006" key="3">
    <source>
        <dbReference type="Google" id="ProtNLM"/>
    </source>
</evidence>
<evidence type="ECO:0000313" key="1">
    <source>
        <dbReference type="EMBL" id="KAK7499749.1"/>
    </source>
</evidence>
<sequence>MAARDEVLANSMLSADYWEAPRPVHLGFSDLFAGMVKYVRQDAFPERPLYFTLATTPSGFPPPPPRWLLPGHNQLHQLSKFNGPFLVVKWESNQR</sequence>
<dbReference type="Proteomes" id="UP001519460">
    <property type="component" value="Unassembled WGS sequence"/>
</dbReference>
<gene>
    <name evidence="1" type="ORF">BaRGS_00009090</name>
</gene>